<evidence type="ECO:0000313" key="10">
    <source>
        <dbReference type="Proteomes" id="UP000067448"/>
    </source>
</evidence>
<dbReference type="Proteomes" id="UP000067448">
    <property type="component" value="Unassembled WGS sequence"/>
</dbReference>
<keyword evidence="4 6" id="KW-0862">Zinc</keyword>
<evidence type="ECO:0000256" key="2">
    <source>
        <dbReference type="ARBA" id="ARBA00008072"/>
    </source>
</evidence>
<reference evidence="9 10" key="2">
    <citation type="journal article" date="2016" name="Genome Announc.">
        <title>Draft Genome Sequences of Streptomyces scabiei S58, Streptomyces turgidiscabies T45, and Streptomyces acidiscabies a10, the Pathogens of Potato Common Scab, Isolated in Japan.</title>
        <authorList>
            <person name="Tomihama T."/>
            <person name="Nishi Y."/>
            <person name="Sakai M."/>
            <person name="Ikenaga M."/>
            <person name="Okubo T."/>
            <person name="Ikeda S."/>
        </authorList>
    </citation>
    <scope>NUCLEOTIDE SEQUENCE [LARGE SCALE GENOMIC DNA]</scope>
    <source>
        <strain evidence="9 10">S58</strain>
    </source>
</reference>
<evidence type="ECO:0000256" key="4">
    <source>
        <dbReference type="ARBA" id="ARBA00022833"/>
    </source>
</evidence>
<gene>
    <name evidence="9" type="primary">idnD_1</name>
    <name evidence="9" type="ORF">SsS58_00692</name>
</gene>
<evidence type="ECO:0000259" key="7">
    <source>
        <dbReference type="Pfam" id="PF00107"/>
    </source>
</evidence>
<keyword evidence="3 6" id="KW-0479">Metal-binding</keyword>
<dbReference type="PROSITE" id="PS00059">
    <property type="entry name" value="ADH_ZINC"/>
    <property type="match status" value="1"/>
</dbReference>
<dbReference type="Pfam" id="PF00107">
    <property type="entry name" value="ADH_zinc_N"/>
    <property type="match status" value="1"/>
</dbReference>
<comment type="cofactor">
    <cofactor evidence="1 6">
        <name>Zn(2+)</name>
        <dbReference type="ChEBI" id="CHEBI:29105"/>
    </cofactor>
</comment>
<comment type="caution">
    <text evidence="9">The sequence shown here is derived from an EMBL/GenBank/DDBJ whole genome shotgun (WGS) entry which is preliminary data.</text>
</comment>
<comment type="similarity">
    <text evidence="2 6">Belongs to the zinc-containing alcohol dehydrogenase family.</text>
</comment>
<reference evidence="10" key="1">
    <citation type="submission" date="2015-11" db="EMBL/GenBank/DDBJ databases">
        <authorList>
            <consortium name="Cross-ministerial Strategic Innovation Promotion Program (SIP) consortium"/>
            <person name="Tomihama T."/>
            <person name="Ikenaga M."/>
            <person name="Sakai M."/>
            <person name="Okubo T."/>
            <person name="Ikeda S."/>
        </authorList>
    </citation>
    <scope>NUCLEOTIDE SEQUENCE [LARGE SCALE GENOMIC DNA]</scope>
    <source>
        <strain evidence="10">S58</strain>
    </source>
</reference>
<evidence type="ECO:0000256" key="5">
    <source>
        <dbReference type="ARBA" id="ARBA00023002"/>
    </source>
</evidence>
<evidence type="ECO:0000256" key="1">
    <source>
        <dbReference type="ARBA" id="ARBA00001947"/>
    </source>
</evidence>
<dbReference type="InterPro" id="IPR002328">
    <property type="entry name" value="ADH_Zn_CS"/>
</dbReference>
<keyword evidence="5 9" id="KW-0560">Oxidoreductase</keyword>
<dbReference type="AlphaFoldDB" id="A0A117ECH7"/>
<dbReference type="OrthoDB" id="9797931at2"/>
<dbReference type="EMBL" id="BCMM01000002">
    <property type="protein sequence ID" value="GAQ60352.1"/>
    <property type="molecule type" value="Genomic_DNA"/>
</dbReference>
<proteinExistence type="inferred from homology"/>
<evidence type="ECO:0000259" key="8">
    <source>
        <dbReference type="Pfam" id="PF08240"/>
    </source>
</evidence>
<dbReference type="PANTHER" id="PTHR43161">
    <property type="entry name" value="SORBITOL DEHYDROGENASE"/>
    <property type="match status" value="1"/>
</dbReference>
<dbReference type="InterPro" id="IPR013149">
    <property type="entry name" value="ADH-like_C"/>
</dbReference>
<dbReference type="SUPFAM" id="SSF50129">
    <property type="entry name" value="GroES-like"/>
    <property type="match status" value="1"/>
</dbReference>
<evidence type="ECO:0000256" key="3">
    <source>
        <dbReference type="ARBA" id="ARBA00022723"/>
    </source>
</evidence>
<feature type="domain" description="Alcohol dehydrogenase-like C-terminal" evidence="7">
    <location>
        <begin position="182"/>
        <end position="304"/>
    </location>
</feature>
<dbReference type="GO" id="GO:0050572">
    <property type="term" value="F:L-idonate 5-dehydrogenase [NAD(P)+] activity"/>
    <property type="evidence" value="ECO:0007669"/>
    <property type="project" value="UniProtKB-EC"/>
</dbReference>
<dbReference type="InterPro" id="IPR011032">
    <property type="entry name" value="GroES-like_sf"/>
</dbReference>
<protein>
    <submittedName>
        <fullName evidence="9">L-idonate 5-dehydrogenase</fullName>
        <ecNumber evidence="9">1.1.1.264</ecNumber>
    </submittedName>
</protein>
<dbReference type="Gene3D" id="3.90.180.10">
    <property type="entry name" value="Medium-chain alcohol dehydrogenases, catalytic domain"/>
    <property type="match status" value="1"/>
</dbReference>
<dbReference type="GO" id="GO:0008270">
    <property type="term" value="F:zinc ion binding"/>
    <property type="evidence" value="ECO:0007669"/>
    <property type="project" value="InterPro"/>
</dbReference>
<dbReference type="RefSeq" id="WP_059078488.1">
    <property type="nucleotide sequence ID" value="NZ_BCMM01000002.1"/>
</dbReference>
<dbReference type="SUPFAM" id="SSF51735">
    <property type="entry name" value="NAD(P)-binding Rossmann-fold domains"/>
    <property type="match status" value="1"/>
</dbReference>
<dbReference type="InterPro" id="IPR013154">
    <property type="entry name" value="ADH-like_N"/>
</dbReference>
<sequence>MHACVVHGAGDLRVEERPYDGPAAGEIAVAVALGGICGSDLHYYHRGRVGDFAVSEPMVLGHEVVGRVAALGAGVEGPDAPAVGTAVAIHPATPCGVCPECARGTRNVCAHIRYLGSAAHTPHVQGGFAQYITVPAGQVRALPPGLGLRRAVLAEPLAVALHAVRRAGAVRGRRVLVTGAGPIGLLVVAALRHAGAAEVVVSDLHEEPLRIAGEVGATAVVRADRPADPAWAGVFDLAVEASGAPAGLRSCVERVRRGGVVVMLGLLPPGEIGLLGNVAVTRELELRGSFRFDTEFDEALSLLAQGLPVDAVVTHTFPLERSVAAFDTAQDRTVASKVLLDLSGEG</sequence>
<dbReference type="PANTHER" id="PTHR43161:SF9">
    <property type="entry name" value="SORBITOL DEHYDROGENASE"/>
    <property type="match status" value="1"/>
</dbReference>
<organism evidence="9 10">
    <name type="scientific">Streptomyces scabiei</name>
    <dbReference type="NCBI Taxonomy" id="1930"/>
    <lineage>
        <taxon>Bacteria</taxon>
        <taxon>Bacillati</taxon>
        <taxon>Actinomycetota</taxon>
        <taxon>Actinomycetes</taxon>
        <taxon>Kitasatosporales</taxon>
        <taxon>Streptomycetaceae</taxon>
        <taxon>Streptomyces</taxon>
    </lineage>
</organism>
<feature type="domain" description="Alcohol dehydrogenase-like N-terminal" evidence="8">
    <location>
        <begin position="24"/>
        <end position="143"/>
    </location>
</feature>
<dbReference type="EC" id="1.1.1.264" evidence="9"/>
<evidence type="ECO:0000313" key="9">
    <source>
        <dbReference type="EMBL" id="GAQ60352.1"/>
    </source>
</evidence>
<dbReference type="CDD" id="cd08232">
    <property type="entry name" value="idonate-5-DH"/>
    <property type="match status" value="1"/>
</dbReference>
<accession>A0A117ECH7</accession>
<dbReference type="InterPro" id="IPR036291">
    <property type="entry name" value="NAD(P)-bd_dom_sf"/>
</dbReference>
<name>A0A117ECH7_STRSC</name>
<evidence type="ECO:0000256" key="6">
    <source>
        <dbReference type="RuleBase" id="RU361277"/>
    </source>
</evidence>
<dbReference type="Gene3D" id="3.40.50.720">
    <property type="entry name" value="NAD(P)-binding Rossmann-like Domain"/>
    <property type="match status" value="1"/>
</dbReference>
<reference evidence="10" key="3">
    <citation type="submission" date="2016-02" db="EMBL/GenBank/DDBJ databases">
        <title>Draft genome of pathogenic Streptomyces sp. in Japan.</title>
        <authorList>
            <person name="Tomihama T."/>
            <person name="Ikenaga M."/>
            <person name="Sakai M."/>
            <person name="Okubo T."/>
            <person name="Ikeda S."/>
        </authorList>
    </citation>
    <scope>NUCLEOTIDE SEQUENCE [LARGE SCALE GENOMIC DNA]</scope>
    <source>
        <strain evidence="10">S58</strain>
    </source>
</reference>
<dbReference type="Pfam" id="PF08240">
    <property type="entry name" value="ADH_N"/>
    <property type="match status" value="1"/>
</dbReference>